<evidence type="ECO:0000256" key="3">
    <source>
        <dbReference type="ARBA" id="ARBA00022679"/>
    </source>
</evidence>
<dbReference type="InterPro" id="IPR026113">
    <property type="entry name" value="METTL2/6/8-like"/>
</dbReference>
<organism evidence="5 6">
    <name type="scientific">Bemisia tabaci</name>
    <name type="common">Sweetpotato whitefly</name>
    <name type="synonym">Aleurodes tabaci</name>
    <dbReference type="NCBI Taxonomy" id="7038"/>
    <lineage>
        <taxon>Eukaryota</taxon>
        <taxon>Metazoa</taxon>
        <taxon>Ecdysozoa</taxon>
        <taxon>Arthropoda</taxon>
        <taxon>Hexapoda</taxon>
        <taxon>Insecta</taxon>
        <taxon>Pterygota</taxon>
        <taxon>Neoptera</taxon>
        <taxon>Paraneoptera</taxon>
        <taxon>Hemiptera</taxon>
        <taxon>Sternorrhyncha</taxon>
        <taxon>Aleyrodoidea</taxon>
        <taxon>Aleyrodidae</taxon>
        <taxon>Aleyrodinae</taxon>
        <taxon>Bemisia</taxon>
    </lineage>
</organism>
<sequence length="272" mass="31302">MDHPTETIVDSLSDMPQELTADMKAALKRQESRLVSEFQANKLEAEAKKFWDKFYKRNECRFFKDRNWTGREFGELITEDTKHKILLEIGCGVGNFLYPLLKSGFQGFALACDLSSKAIELVKANEDYDADRINAFASDVTSEDFCDNLISNSIDYVTLIFVLSAIHPDKHVNVVKNIYRVLKPGGIVYLRDYGLHDMTQLRFQPGHKISTNFYMRQDGTRSYFFSTEELADLFSKTGFQILTNSYVNRRTVNLKENIDVPRIFVQAKVCKP</sequence>
<evidence type="ECO:0000256" key="1">
    <source>
        <dbReference type="ARBA" id="ARBA00009725"/>
    </source>
</evidence>
<dbReference type="SUPFAM" id="SSF53335">
    <property type="entry name" value="S-adenosyl-L-methionine-dependent methyltransferases"/>
    <property type="match status" value="1"/>
</dbReference>
<evidence type="ECO:0000256" key="2">
    <source>
        <dbReference type="ARBA" id="ARBA00022603"/>
    </source>
</evidence>
<dbReference type="KEGG" id="btab:109033654"/>
<accession>A0A9P0F1B7</accession>
<protein>
    <recommendedName>
        <fullName evidence="4">tRNA N(3)-methylcytidine methyltransferase</fullName>
        <ecNumber evidence="4">2.1.1.-</ecNumber>
    </recommendedName>
</protein>
<dbReference type="EMBL" id="OU963863">
    <property type="protein sequence ID" value="CAH0384188.1"/>
    <property type="molecule type" value="Genomic_DNA"/>
</dbReference>
<dbReference type="PANTHER" id="PTHR22809">
    <property type="entry name" value="METHYLTRANSFERASE-RELATED"/>
    <property type="match status" value="1"/>
</dbReference>
<name>A0A9P0F1B7_BEMTA</name>
<dbReference type="EC" id="2.1.1.-" evidence="4"/>
<dbReference type="Proteomes" id="UP001152759">
    <property type="component" value="Chromosome 2"/>
</dbReference>
<dbReference type="OrthoDB" id="417697at2759"/>
<keyword evidence="6" id="KW-1185">Reference proteome</keyword>
<evidence type="ECO:0000256" key="4">
    <source>
        <dbReference type="PIRNR" id="PIRNR037755"/>
    </source>
</evidence>
<dbReference type="CDD" id="cd02440">
    <property type="entry name" value="AdoMet_MTases"/>
    <property type="match status" value="1"/>
</dbReference>
<proteinExistence type="inferred from homology"/>
<keyword evidence="3 4" id="KW-0808">Transferase</keyword>
<dbReference type="PANTHER" id="PTHR22809:SF5">
    <property type="entry name" value="TRNA N(3)-METHYLCYTIDINE METHYLTRANSFERASE METTL6"/>
    <property type="match status" value="1"/>
</dbReference>
<comment type="similarity">
    <text evidence="1 4">Belongs to the methyltransferase superfamily. METL family.</text>
</comment>
<evidence type="ECO:0000313" key="5">
    <source>
        <dbReference type="EMBL" id="CAH0384188.1"/>
    </source>
</evidence>
<gene>
    <name evidence="5" type="ORF">BEMITA_LOCUS3555</name>
</gene>
<dbReference type="PIRSF" id="PIRSF037755">
    <property type="entry name" value="Mettl2_prd"/>
    <property type="match status" value="1"/>
</dbReference>
<keyword evidence="2 4" id="KW-0489">Methyltransferase</keyword>
<dbReference type="InterPro" id="IPR029063">
    <property type="entry name" value="SAM-dependent_MTases_sf"/>
</dbReference>
<reference evidence="5" key="1">
    <citation type="submission" date="2021-12" db="EMBL/GenBank/DDBJ databases">
        <authorList>
            <person name="King R."/>
        </authorList>
    </citation>
    <scope>NUCLEOTIDE SEQUENCE</scope>
</reference>
<evidence type="ECO:0000313" key="6">
    <source>
        <dbReference type="Proteomes" id="UP001152759"/>
    </source>
</evidence>
<dbReference type="GO" id="GO:0008173">
    <property type="term" value="F:RNA methyltransferase activity"/>
    <property type="evidence" value="ECO:0007669"/>
    <property type="project" value="UniProtKB-ARBA"/>
</dbReference>
<dbReference type="Gene3D" id="3.40.50.150">
    <property type="entry name" value="Vaccinia Virus protein VP39"/>
    <property type="match status" value="1"/>
</dbReference>
<dbReference type="GO" id="GO:0008757">
    <property type="term" value="F:S-adenosylmethionine-dependent methyltransferase activity"/>
    <property type="evidence" value="ECO:0007669"/>
    <property type="project" value="UniProtKB-ARBA"/>
</dbReference>
<dbReference type="Pfam" id="PF13489">
    <property type="entry name" value="Methyltransf_23"/>
    <property type="match status" value="1"/>
</dbReference>
<dbReference type="GO" id="GO:0032259">
    <property type="term" value="P:methylation"/>
    <property type="evidence" value="ECO:0007669"/>
    <property type="project" value="UniProtKB-KW"/>
</dbReference>
<dbReference type="AlphaFoldDB" id="A0A9P0F1B7"/>
<comment type="function">
    <text evidence="4">S-adenosyl-L-methionine-dependent methyltransferase.</text>
</comment>